<dbReference type="AlphaFoldDB" id="A0A6A6UKW5"/>
<dbReference type="GO" id="GO:0005524">
    <property type="term" value="F:ATP binding"/>
    <property type="evidence" value="ECO:0007669"/>
    <property type="project" value="UniProtKB-KW"/>
</dbReference>
<name>A0A6A6UKW5_9PEZI</name>
<dbReference type="InterPro" id="IPR027417">
    <property type="entry name" value="P-loop_NTPase"/>
</dbReference>
<dbReference type="EMBL" id="MU004232">
    <property type="protein sequence ID" value="KAF2672113.1"/>
    <property type="molecule type" value="Genomic_DNA"/>
</dbReference>
<keyword evidence="3 6" id="KW-0808">Transferase</keyword>
<dbReference type="OrthoDB" id="738517at2759"/>
<keyword evidence="4 6" id="KW-0547">Nucleotide-binding</keyword>
<dbReference type="GO" id="GO:0044206">
    <property type="term" value="P:UMP salvage"/>
    <property type="evidence" value="ECO:0007669"/>
    <property type="project" value="UniProtKB-UniPathway"/>
</dbReference>
<evidence type="ECO:0000256" key="4">
    <source>
        <dbReference type="ARBA" id="ARBA00022741"/>
    </source>
</evidence>
<dbReference type="GO" id="GO:0004849">
    <property type="term" value="F:uridine kinase activity"/>
    <property type="evidence" value="ECO:0007669"/>
    <property type="project" value="UniProtKB-EC"/>
</dbReference>
<evidence type="ECO:0000256" key="3">
    <source>
        <dbReference type="ARBA" id="ARBA00022679"/>
    </source>
</evidence>
<dbReference type="CDD" id="cd02023">
    <property type="entry name" value="UMPK"/>
    <property type="match status" value="1"/>
</dbReference>
<dbReference type="Gene3D" id="3.40.50.300">
    <property type="entry name" value="P-loop containing nucleotide triphosphate hydrolases"/>
    <property type="match status" value="1"/>
</dbReference>
<reference evidence="8" key="1">
    <citation type="journal article" date="2020" name="Stud. Mycol.">
        <title>101 Dothideomycetes genomes: a test case for predicting lifestyles and emergence of pathogens.</title>
        <authorList>
            <person name="Haridas S."/>
            <person name="Albert R."/>
            <person name="Binder M."/>
            <person name="Bloem J."/>
            <person name="Labutti K."/>
            <person name="Salamov A."/>
            <person name="Andreopoulos B."/>
            <person name="Baker S."/>
            <person name="Barry K."/>
            <person name="Bills G."/>
            <person name="Bluhm B."/>
            <person name="Cannon C."/>
            <person name="Castanera R."/>
            <person name="Culley D."/>
            <person name="Daum C."/>
            <person name="Ezra D."/>
            <person name="Gonzalez J."/>
            <person name="Henrissat B."/>
            <person name="Kuo A."/>
            <person name="Liang C."/>
            <person name="Lipzen A."/>
            <person name="Lutzoni F."/>
            <person name="Magnuson J."/>
            <person name="Mondo S."/>
            <person name="Nolan M."/>
            <person name="Ohm R."/>
            <person name="Pangilinan J."/>
            <person name="Park H.-J."/>
            <person name="Ramirez L."/>
            <person name="Alfaro M."/>
            <person name="Sun H."/>
            <person name="Tritt A."/>
            <person name="Yoshinaga Y."/>
            <person name="Zwiers L.-H."/>
            <person name="Turgeon B."/>
            <person name="Goodwin S."/>
            <person name="Spatafora J."/>
            <person name="Crous P."/>
            <person name="Grigoriev I."/>
        </authorList>
    </citation>
    <scope>NUCLEOTIDE SEQUENCE</scope>
    <source>
        <strain evidence="8">CBS 115976</strain>
    </source>
</reference>
<comment type="pathway">
    <text evidence="1 6">Pyrimidine metabolism; UMP biosynthesis via salvage pathway; UMP from uridine: step 1/1.</text>
</comment>
<dbReference type="InterPro" id="IPR000836">
    <property type="entry name" value="PRTase_dom"/>
</dbReference>
<comment type="catalytic activity">
    <reaction evidence="6">
        <text>cytidine + ATP = CMP + ADP + H(+)</text>
        <dbReference type="Rhea" id="RHEA:24674"/>
        <dbReference type="ChEBI" id="CHEBI:15378"/>
        <dbReference type="ChEBI" id="CHEBI:17562"/>
        <dbReference type="ChEBI" id="CHEBI:30616"/>
        <dbReference type="ChEBI" id="CHEBI:60377"/>
        <dbReference type="ChEBI" id="CHEBI:456216"/>
        <dbReference type="EC" id="2.7.1.48"/>
    </reaction>
</comment>
<dbReference type="Pfam" id="PF00485">
    <property type="entry name" value="PRK"/>
    <property type="match status" value="1"/>
</dbReference>
<dbReference type="CDD" id="cd06223">
    <property type="entry name" value="PRTases_typeI"/>
    <property type="match status" value="1"/>
</dbReference>
<evidence type="ECO:0000256" key="5">
    <source>
        <dbReference type="ARBA" id="ARBA00022777"/>
    </source>
</evidence>
<dbReference type="InterPro" id="IPR000764">
    <property type="entry name" value="Uridine_kinase-like"/>
</dbReference>
<dbReference type="Pfam" id="PF14681">
    <property type="entry name" value="UPRTase"/>
    <property type="match status" value="1"/>
</dbReference>
<dbReference type="InterPro" id="IPR029057">
    <property type="entry name" value="PRTase-like"/>
</dbReference>
<dbReference type="Gene3D" id="3.40.50.2020">
    <property type="match status" value="1"/>
</dbReference>
<dbReference type="EC" id="2.7.1.48" evidence="6"/>
<evidence type="ECO:0000313" key="8">
    <source>
        <dbReference type="EMBL" id="KAF2672113.1"/>
    </source>
</evidence>
<evidence type="ECO:0000256" key="1">
    <source>
        <dbReference type="ARBA" id="ARBA00004690"/>
    </source>
</evidence>
<dbReference type="SMART" id="SM00382">
    <property type="entry name" value="AAA"/>
    <property type="match status" value="1"/>
</dbReference>
<keyword evidence="5 6" id="KW-0418">Kinase</keyword>
<dbReference type="UniPathway" id="UPA00579">
    <property type="reaction ID" value="UER00640"/>
</dbReference>
<dbReference type="InterPro" id="IPR003593">
    <property type="entry name" value="AAA+_ATPase"/>
</dbReference>
<proteinExistence type="inferred from homology"/>
<keyword evidence="6" id="KW-0067">ATP-binding</keyword>
<dbReference type="NCBIfam" id="NF004018">
    <property type="entry name" value="PRK05480.1"/>
    <property type="match status" value="1"/>
</dbReference>
<accession>A0A6A6UKW5</accession>
<dbReference type="PANTHER" id="PTHR10285">
    <property type="entry name" value="URIDINE KINASE"/>
    <property type="match status" value="1"/>
</dbReference>
<evidence type="ECO:0000313" key="9">
    <source>
        <dbReference type="Proteomes" id="UP000799302"/>
    </source>
</evidence>
<protein>
    <recommendedName>
        <fullName evidence="6">Uridine kinase</fullName>
        <ecNumber evidence="6">2.7.1.48</ecNumber>
    </recommendedName>
</protein>
<organism evidence="8 9">
    <name type="scientific">Microthyrium microscopicum</name>
    <dbReference type="NCBI Taxonomy" id="703497"/>
    <lineage>
        <taxon>Eukaryota</taxon>
        <taxon>Fungi</taxon>
        <taxon>Dikarya</taxon>
        <taxon>Ascomycota</taxon>
        <taxon>Pezizomycotina</taxon>
        <taxon>Dothideomycetes</taxon>
        <taxon>Dothideomycetes incertae sedis</taxon>
        <taxon>Microthyriales</taxon>
        <taxon>Microthyriaceae</taxon>
        <taxon>Microthyrium</taxon>
    </lineage>
</organism>
<comment type="catalytic activity">
    <reaction evidence="6">
        <text>uridine + ATP = UMP + ADP + H(+)</text>
        <dbReference type="Rhea" id="RHEA:16825"/>
        <dbReference type="ChEBI" id="CHEBI:15378"/>
        <dbReference type="ChEBI" id="CHEBI:16704"/>
        <dbReference type="ChEBI" id="CHEBI:30616"/>
        <dbReference type="ChEBI" id="CHEBI:57865"/>
        <dbReference type="ChEBI" id="CHEBI:456216"/>
        <dbReference type="EC" id="2.7.1.48"/>
    </reaction>
</comment>
<dbReference type="Proteomes" id="UP000799302">
    <property type="component" value="Unassembled WGS sequence"/>
</dbReference>
<dbReference type="GO" id="GO:0044211">
    <property type="term" value="P:CTP salvage"/>
    <property type="evidence" value="ECO:0007669"/>
    <property type="project" value="UniProtKB-UniPathway"/>
</dbReference>
<dbReference type="UniPathway" id="UPA00574">
    <property type="reaction ID" value="UER00637"/>
</dbReference>
<dbReference type="PRINTS" id="PR00988">
    <property type="entry name" value="URIDINKINASE"/>
</dbReference>
<evidence type="ECO:0000256" key="2">
    <source>
        <dbReference type="ARBA" id="ARBA00004784"/>
    </source>
</evidence>
<sequence length="441" mass="48521">MLKAHYRPPWADTSIIGVAGSSGSGKTSLALAVIRELNLPWVIILSMDAFYKPLTPEQSALAFQNKYDFDAPDAIDFDALVEKLQDIKAGKRAEIPIYSFQKHAREKETQKIYSPHVLVLEGIFALYDQRVLDMLDLKVFAEADADVCLSRRILRDVQSRGRDIQGCIAQWFAFVKPNFTRYVLPQRDVADIIVPRGIENLVAISMLSDRIKKTLAIKSAAHQQQLARLGNQAQADMPLVNVEVLAQTPQVVGINTLLLSGRVSREDFIFYVDRLAALLVEKAVAGVPGSKVDVVTPQGTEYAGYGMPRVSAVTILRGGSVLETGLKRVIPDCQIGRLLIQTNYRTAEPELHYCRLAESVGEDGAVLLLDAQASSGGAAVMAVQVLVDHGVKEERIVFVALTAGRIGIGRLVSGFPRVKVVVARLVEDDEERWLENKYLGC</sequence>
<comment type="similarity">
    <text evidence="6">Belongs to the uridine kinase family.</text>
</comment>
<feature type="domain" description="AAA+ ATPase" evidence="7">
    <location>
        <begin position="12"/>
        <end position="276"/>
    </location>
</feature>
<dbReference type="SUPFAM" id="SSF52540">
    <property type="entry name" value="P-loop containing nucleoside triphosphate hydrolases"/>
    <property type="match status" value="1"/>
</dbReference>
<dbReference type="NCBIfam" id="TIGR00235">
    <property type="entry name" value="udk"/>
    <property type="match status" value="1"/>
</dbReference>
<comment type="pathway">
    <text evidence="2 6">Pyrimidine metabolism; CTP biosynthesis via salvage pathway; CTP from cytidine: step 1/3.</text>
</comment>
<evidence type="ECO:0000256" key="6">
    <source>
        <dbReference type="RuleBase" id="RU003825"/>
    </source>
</evidence>
<dbReference type="InterPro" id="IPR006083">
    <property type="entry name" value="PRK/URK"/>
</dbReference>
<dbReference type="SUPFAM" id="SSF53271">
    <property type="entry name" value="PRTase-like"/>
    <property type="match status" value="1"/>
</dbReference>
<dbReference type="FunFam" id="3.40.50.300:FF:000339">
    <property type="entry name" value="Uridine kinase"/>
    <property type="match status" value="1"/>
</dbReference>
<keyword evidence="9" id="KW-1185">Reference proteome</keyword>
<evidence type="ECO:0000259" key="7">
    <source>
        <dbReference type="SMART" id="SM00382"/>
    </source>
</evidence>
<gene>
    <name evidence="8" type="ORF">BT63DRAFT_369400</name>
</gene>